<dbReference type="Pfam" id="PF00651">
    <property type="entry name" value="BTB"/>
    <property type="match status" value="1"/>
</dbReference>
<reference evidence="12" key="1">
    <citation type="submission" date="2021-01" db="EMBL/GenBank/DDBJ databases">
        <authorList>
            <person name="Li R."/>
            <person name="Bekaert M."/>
        </authorList>
    </citation>
    <scope>NUCLEOTIDE SEQUENCE</scope>
    <source>
        <strain evidence="12">Farmed</strain>
    </source>
</reference>
<comment type="subcellular location">
    <subcellularLocation>
        <location evidence="1">Nucleus</location>
    </subcellularLocation>
</comment>
<keyword evidence="13" id="KW-1185">Reference proteome</keyword>
<dbReference type="GO" id="GO:0000981">
    <property type="term" value="F:DNA-binding transcription factor activity, RNA polymerase II-specific"/>
    <property type="evidence" value="ECO:0007669"/>
    <property type="project" value="TreeGrafter"/>
</dbReference>
<feature type="region of interest" description="Disordered" evidence="10">
    <location>
        <begin position="464"/>
        <end position="569"/>
    </location>
</feature>
<evidence type="ECO:0000259" key="11">
    <source>
        <dbReference type="PROSITE" id="PS50097"/>
    </source>
</evidence>
<keyword evidence="8" id="KW-0804">Transcription</keyword>
<organism evidence="12 13">
    <name type="scientific">Acanthosepion pharaonis</name>
    <name type="common">Pharaoh cuttlefish</name>
    <name type="synonym">Sepia pharaonis</name>
    <dbReference type="NCBI Taxonomy" id="158019"/>
    <lineage>
        <taxon>Eukaryota</taxon>
        <taxon>Metazoa</taxon>
        <taxon>Spiralia</taxon>
        <taxon>Lophotrochozoa</taxon>
        <taxon>Mollusca</taxon>
        <taxon>Cephalopoda</taxon>
        <taxon>Coleoidea</taxon>
        <taxon>Decapodiformes</taxon>
        <taxon>Sepiida</taxon>
        <taxon>Sepiina</taxon>
        <taxon>Sepiidae</taxon>
        <taxon>Acanthosepion</taxon>
    </lineage>
</organism>
<feature type="domain" description="BTB" evidence="11">
    <location>
        <begin position="221"/>
        <end position="286"/>
    </location>
</feature>
<feature type="compositionally biased region" description="Polar residues" evidence="10">
    <location>
        <begin position="542"/>
        <end position="555"/>
    </location>
</feature>
<keyword evidence="3" id="KW-0677">Repeat</keyword>
<dbReference type="SMART" id="SM00225">
    <property type="entry name" value="BTB"/>
    <property type="match status" value="1"/>
</dbReference>
<name>A0A812C9Y0_ACAPH</name>
<dbReference type="PANTHER" id="PTHR46105:SF5">
    <property type="entry name" value="ZINC FINGER AND BTB DOMAIN-CONTAINING PROTEIN 44 ISOFORM X1"/>
    <property type="match status" value="1"/>
</dbReference>
<dbReference type="PROSITE" id="PS50097">
    <property type="entry name" value="BTB"/>
    <property type="match status" value="1"/>
</dbReference>
<dbReference type="AlphaFoldDB" id="A0A812C9Y0"/>
<evidence type="ECO:0000256" key="8">
    <source>
        <dbReference type="ARBA" id="ARBA00023163"/>
    </source>
</evidence>
<keyword evidence="6" id="KW-0805">Transcription regulation</keyword>
<keyword evidence="9" id="KW-0539">Nucleus</keyword>
<gene>
    <name evidence="12" type="ORF">SPHA_31238</name>
</gene>
<dbReference type="SUPFAM" id="SSF54695">
    <property type="entry name" value="POZ domain"/>
    <property type="match status" value="1"/>
</dbReference>
<dbReference type="PANTHER" id="PTHR46105">
    <property type="entry name" value="AGAP004733-PA"/>
    <property type="match status" value="1"/>
</dbReference>
<evidence type="ECO:0000256" key="5">
    <source>
        <dbReference type="ARBA" id="ARBA00022833"/>
    </source>
</evidence>
<keyword evidence="5" id="KW-0862">Zinc</keyword>
<evidence type="ECO:0000256" key="9">
    <source>
        <dbReference type="ARBA" id="ARBA00023242"/>
    </source>
</evidence>
<dbReference type="Proteomes" id="UP000597762">
    <property type="component" value="Unassembled WGS sequence"/>
</dbReference>
<dbReference type="GO" id="GO:0008270">
    <property type="term" value="F:zinc ion binding"/>
    <property type="evidence" value="ECO:0007669"/>
    <property type="project" value="UniProtKB-KW"/>
</dbReference>
<feature type="compositionally biased region" description="Low complexity" evidence="10">
    <location>
        <begin position="480"/>
        <end position="535"/>
    </location>
</feature>
<dbReference type="OrthoDB" id="6141044at2759"/>
<accession>A0A812C9Y0</accession>
<evidence type="ECO:0000256" key="1">
    <source>
        <dbReference type="ARBA" id="ARBA00004123"/>
    </source>
</evidence>
<keyword evidence="4" id="KW-0863">Zinc-finger</keyword>
<evidence type="ECO:0000256" key="10">
    <source>
        <dbReference type="SAM" id="MobiDB-lite"/>
    </source>
</evidence>
<dbReference type="InterPro" id="IPR050457">
    <property type="entry name" value="ZnFinger_BTB_dom_contain"/>
</dbReference>
<evidence type="ECO:0000256" key="2">
    <source>
        <dbReference type="ARBA" id="ARBA00022723"/>
    </source>
</evidence>
<dbReference type="InterPro" id="IPR000210">
    <property type="entry name" value="BTB/POZ_dom"/>
</dbReference>
<keyword evidence="7" id="KW-0238">DNA-binding</keyword>
<dbReference type="InterPro" id="IPR011333">
    <property type="entry name" value="SKP1/BTB/POZ_sf"/>
</dbReference>
<evidence type="ECO:0000313" key="12">
    <source>
        <dbReference type="EMBL" id="CAE1258452.1"/>
    </source>
</evidence>
<evidence type="ECO:0000256" key="3">
    <source>
        <dbReference type="ARBA" id="ARBA00022737"/>
    </source>
</evidence>
<protein>
    <submittedName>
        <fullName evidence="12">ZBTB24</fullName>
    </submittedName>
</protein>
<sequence>MKNKKTLLQNAFLVSPCRRSGNSHAASGNSSNKKRNRRFEGAAKYKSSYKTSWEYMFSFVTVSQLSKYYFYCTICQKDVSIQHQGIKDVARHADGKKHKQQELANTLSAFGQVGAKVAMRLRYQNEESNNIAKSGVRKEGLESWTTSSGISSLIESLEGCSAAATTTSIAPSRTIASEELPSFSFTSVKSPTPFKKAYVESEHADGILKSLSWLWRTNKLCDAVICSGETKIMLHRLILFAVSPHLLEKNIRDGAELEVNLPSGINDEALGTFVAFLYDGVLNLTEYNYKDIERVGNLLRVEKVQRYCREFASSLAEYKLHQQLPMPVAPVIDGGNHEYVGKRKRGRPSKQTVVLNLGDEHSLGDRLDPSHYLQSGELSNYHNMSLSSSAISRMNSDMPVVFPDSQEYCLPSTSQTAQLFPSNQGNVKTEPYQQSQEFCSPFRINPKGSKSNSKEDADHISSFVMHETSGKSSTTMDIQTTTNNSNNNNGGDEDNNSTTANNNNDNGKNSTSSVTSEKNSNSKSNTKSLGSPSSKGDGGPSETLQSSPYSANVVASSGDGFSLYSLASS</sequence>
<feature type="compositionally biased region" description="Polar residues" evidence="10">
    <location>
        <begin position="470"/>
        <end position="479"/>
    </location>
</feature>
<comment type="caution">
    <text evidence="12">The sequence shown here is derived from an EMBL/GenBank/DDBJ whole genome shotgun (WGS) entry which is preliminary data.</text>
</comment>
<keyword evidence="2" id="KW-0479">Metal-binding</keyword>
<evidence type="ECO:0000256" key="6">
    <source>
        <dbReference type="ARBA" id="ARBA00023015"/>
    </source>
</evidence>
<dbReference type="GO" id="GO:0000978">
    <property type="term" value="F:RNA polymerase II cis-regulatory region sequence-specific DNA binding"/>
    <property type="evidence" value="ECO:0007669"/>
    <property type="project" value="TreeGrafter"/>
</dbReference>
<dbReference type="Gene3D" id="3.30.710.10">
    <property type="entry name" value="Potassium Channel Kv1.1, Chain A"/>
    <property type="match status" value="1"/>
</dbReference>
<evidence type="ECO:0000313" key="13">
    <source>
        <dbReference type="Proteomes" id="UP000597762"/>
    </source>
</evidence>
<evidence type="ECO:0000256" key="4">
    <source>
        <dbReference type="ARBA" id="ARBA00022771"/>
    </source>
</evidence>
<dbReference type="GO" id="GO:0005634">
    <property type="term" value="C:nucleus"/>
    <property type="evidence" value="ECO:0007669"/>
    <property type="project" value="UniProtKB-SubCell"/>
</dbReference>
<proteinExistence type="predicted"/>
<dbReference type="EMBL" id="CAHIKZ030001275">
    <property type="protein sequence ID" value="CAE1258452.1"/>
    <property type="molecule type" value="Genomic_DNA"/>
</dbReference>
<evidence type="ECO:0000256" key="7">
    <source>
        <dbReference type="ARBA" id="ARBA00023125"/>
    </source>
</evidence>